<dbReference type="SUPFAM" id="SSF56059">
    <property type="entry name" value="Glutathione synthetase ATP-binding domain-like"/>
    <property type="match status" value="1"/>
</dbReference>
<accession>A0ABW1L0A4</accession>
<evidence type="ECO:0000256" key="1">
    <source>
        <dbReference type="ARBA" id="ARBA00010871"/>
    </source>
</evidence>
<keyword evidence="3" id="KW-0961">Cell wall biogenesis/degradation</keyword>
<dbReference type="PROSITE" id="PS50975">
    <property type="entry name" value="ATP_GRASP"/>
    <property type="match status" value="1"/>
</dbReference>
<dbReference type="Pfam" id="PF07478">
    <property type="entry name" value="Dala_Dala_lig_C"/>
    <property type="match status" value="1"/>
</dbReference>
<evidence type="ECO:0000256" key="4">
    <source>
        <dbReference type="PROSITE-ProRule" id="PRU00409"/>
    </source>
</evidence>
<dbReference type="Gene3D" id="3.30.470.20">
    <property type="entry name" value="ATP-grasp fold, B domain"/>
    <property type="match status" value="1"/>
</dbReference>
<organism evidence="6 7">
    <name type="scientific">Hyphococcus aureus</name>
    <dbReference type="NCBI Taxonomy" id="2666033"/>
    <lineage>
        <taxon>Bacteria</taxon>
        <taxon>Pseudomonadati</taxon>
        <taxon>Pseudomonadota</taxon>
        <taxon>Alphaproteobacteria</taxon>
        <taxon>Parvularculales</taxon>
        <taxon>Parvularculaceae</taxon>
        <taxon>Hyphococcus</taxon>
    </lineage>
</organism>
<reference evidence="6 7" key="1">
    <citation type="submission" date="2024-09" db="EMBL/GenBank/DDBJ databases">
        <authorList>
            <person name="Zhang Z.-H."/>
        </authorList>
    </citation>
    <scope>NUCLEOTIDE SEQUENCE [LARGE SCALE GENOMIC DNA]</scope>
    <source>
        <strain evidence="6 7">HHTR114</strain>
    </source>
</reference>
<evidence type="ECO:0000313" key="7">
    <source>
        <dbReference type="Proteomes" id="UP001596116"/>
    </source>
</evidence>
<sequence length="340" mass="37078">MKQDMKVGLVYDLRDDYLALGFSEEETAEFDSIGTIDALDNALSRLGWRVERIGRGQELAKRLVAGERFDMVFSIAEGLKGRSREAQVPALCELFDQPYAFSDPLTMAATLDKAVAKRIVRDQGVATAPFAVIENANGPMPEMIYPVFVKPIAEGTGKGCANASRVNTPEDLQREASRLITAFHQPVLVESYLAGREFTVGITGNGAAAKIIAVMEIAVKPDADGGVYSYEIKEDWEPYVNLVLSKDMEARRAGQTALAAYRALGCRDGARVDIRSDGNDKPHFLEVNPIAGLNPTHSDLPILTTKAGKSYDWLIGEIMRSACARQGVSIPRVRIRAQAA</sequence>
<comment type="similarity">
    <text evidence="1">Belongs to the D-alanine--D-alanine ligase family.</text>
</comment>
<feature type="domain" description="ATP-grasp" evidence="5">
    <location>
        <begin position="117"/>
        <end position="320"/>
    </location>
</feature>
<dbReference type="InterPro" id="IPR013815">
    <property type="entry name" value="ATP_grasp_subdomain_1"/>
</dbReference>
<gene>
    <name evidence="6" type="ORF">ACFMB1_08920</name>
</gene>
<evidence type="ECO:0000256" key="2">
    <source>
        <dbReference type="ARBA" id="ARBA00022598"/>
    </source>
</evidence>
<evidence type="ECO:0000259" key="5">
    <source>
        <dbReference type="PROSITE" id="PS50975"/>
    </source>
</evidence>
<keyword evidence="4" id="KW-0067">ATP-binding</keyword>
<dbReference type="RefSeq" id="WP_379878867.1">
    <property type="nucleotide sequence ID" value="NZ_JBHPON010000001.1"/>
</dbReference>
<dbReference type="Proteomes" id="UP001596116">
    <property type="component" value="Unassembled WGS sequence"/>
</dbReference>
<dbReference type="EMBL" id="JBHPON010000001">
    <property type="protein sequence ID" value="MFC6035662.1"/>
    <property type="molecule type" value="Genomic_DNA"/>
</dbReference>
<evidence type="ECO:0000313" key="6">
    <source>
        <dbReference type="EMBL" id="MFC6035662.1"/>
    </source>
</evidence>
<keyword evidence="7" id="KW-1185">Reference proteome</keyword>
<keyword evidence="2 6" id="KW-0436">Ligase</keyword>
<name>A0ABW1L0A4_9PROT</name>
<protein>
    <submittedName>
        <fullName evidence="6">D-alanine--D-alanine ligase</fullName>
    </submittedName>
</protein>
<dbReference type="InterPro" id="IPR011095">
    <property type="entry name" value="Dala_Dala_lig_C"/>
</dbReference>
<dbReference type="GO" id="GO:0016874">
    <property type="term" value="F:ligase activity"/>
    <property type="evidence" value="ECO:0007669"/>
    <property type="project" value="UniProtKB-KW"/>
</dbReference>
<dbReference type="PANTHER" id="PTHR23132:SF23">
    <property type="entry name" value="D-ALANINE--D-ALANINE LIGASE B"/>
    <property type="match status" value="1"/>
</dbReference>
<comment type="caution">
    <text evidence="6">The sequence shown here is derived from an EMBL/GenBank/DDBJ whole genome shotgun (WGS) entry which is preliminary data.</text>
</comment>
<dbReference type="SUPFAM" id="SSF52440">
    <property type="entry name" value="PreATP-grasp domain"/>
    <property type="match status" value="1"/>
</dbReference>
<proteinExistence type="inferred from homology"/>
<dbReference type="InterPro" id="IPR011761">
    <property type="entry name" value="ATP-grasp"/>
</dbReference>
<dbReference type="InterPro" id="IPR016185">
    <property type="entry name" value="PreATP-grasp_dom_sf"/>
</dbReference>
<keyword evidence="4" id="KW-0547">Nucleotide-binding</keyword>
<dbReference type="PANTHER" id="PTHR23132">
    <property type="entry name" value="D-ALANINE--D-ALANINE LIGASE"/>
    <property type="match status" value="1"/>
</dbReference>
<evidence type="ECO:0000256" key="3">
    <source>
        <dbReference type="ARBA" id="ARBA00023316"/>
    </source>
</evidence>
<dbReference type="Gene3D" id="3.30.1490.20">
    <property type="entry name" value="ATP-grasp fold, A domain"/>
    <property type="match status" value="1"/>
</dbReference>